<evidence type="ECO:0000256" key="2">
    <source>
        <dbReference type="NCBIfam" id="TIGR02426"/>
    </source>
</evidence>
<dbReference type="InterPro" id="IPR020557">
    <property type="entry name" value="Fumarate_lyase_CS"/>
</dbReference>
<dbReference type="InterPro" id="IPR012789">
    <property type="entry name" value="Protocat_PcaB-like"/>
</dbReference>
<dbReference type="Proteomes" id="UP000494116">
    <property type="component" value="Unassembled WGS sequence"/>
</dbReference>
<dbReference type="PANTHER" id="PTHR43172">
    <property type="entry name" value="ADENYLOSUCCINATE LYASE"/>
    <property type="match status" value="1"/>
</dbReference>
<keyword evidence="5" id="KW-1185">Reference proteome</keyword>
<dbReference type="Pfam" id="PF10397">
    <property type="entry name" value="ADSL_C"/>
    <property type="match status" value="1"/>
</dbReference>
<evidence type="ECO:0000256" key="1">
    <source>
        <dbReference type="ARBA" id="ARBA00034772"/>
    </source>
</evidence>
<dbReference type="InterPro" id="IPR022761">
    <property type="entry name" value="Fumarate_lyase_N"/>
</dbReference>
<dbReference type="PANTHER" id="PTHR43172:SF2">
    <property type="entry name" value="ADENYLOSUCCINATE LYASE C-TERMINAL DOMAIN-CONTAINING PROTEIN"/>
    <property type="match status" value="1"/>
</dbReference>
<dbReference type="NCBIfam" id="TIGR02426">
    <property type="entry name" value="protocat_pcaB"/>
    <property type="match status" value="1"/>
</dbReference>
<keyword evidence="4" id="KW-0413">Isomerase</keyword>
<dbReference type="GO" id="GO:0047472">
    <property type="term" value="F:3-carboxy-cis,cis-muconate cycloisomerase activity"/>
    <property type="evidence" value="ECO:0007669"/>
    <property type="project" value="UniProtKB-EC"/>
</dbReference>
<dbReference type="PRINTS" id="PR00145">
    <property type="entry name" value="ARGSUCLYASE"/>
</dbReference>
<dbReference type="InterPro" id="IPR008948">
    <property type="entry name" value="L-Aspartase-like"/>
</dbReference>
<dbReference type="SMART" id="SM00998">
    <property type="entry name" value="ADSL_C"/>
    <property type="match status" value="1"/>
</dbReference>
<evidence type="ECO:0000259" key="3">
    <source>
        <dbReference type="SMART" id="SM00998"/>
    </source>
</evidence>
<organism evidence="4 5">
    <name type="scientific">Achromobacter piechaudii</name>
    <dbReference type="NCBI Taxonomy" id="72556"/>
    <lineage>
        <taxon>Bacteria</taxon>
        <taxon>Pseudomonadati</taxon>
        <taxon>Pseudomonadota</taxon>
        <taxon>Betaproteobacteria</taxon>
        <taxon>Burkholderiales</taxon>
        <taxon>Alcaligenaceae</taxon>
        <taxon>Achromobacter</taxon>
    </lineage>
</organism>
<dbReference type="SUPFAM" id="SSF48557">
    <property type="entry name" value="L-aspartase-like"/>
    <property type="match status" value="1"/>
</dbReference>
<name>A0ABN7F7J1_9BURK</name>
<dbReference type="InterPro" id="IPR000362">
    <property type="entry name" value="Fumarate_lyase_fam"/>
</dbReference>
<reference evidence="4 5" key="1">
    <citation type="submission" date="2020-04" db="EMBL/GenBank/DDBJ databases">
        <authorList>
            <person name="De Canck E."/>
        </authorList>
    </citation>
    <scope>NUCLEOTIDE SEQUENCE [LARGE SCALE GENOMIC DNA]</scope>
    <source>
        <strain evidence="4 5">LMG 1873</strain>
    </source>
</reference>
<evidence type="ECO:0000313" key="4">
    <source>
        <dbReference type="EMBL" id="CAB3737693.1"/>
    </source>
</evidence>
<dbReference type="EC" id="5.5.1.2" evidence="2"/>
<dbReference type="Gene3D" id="1.10.40.30">
    <property type="entry name" value="Fumarase/aspartase (C-terminal domain)"/>
    <property type="match status" value="1"/>
</dbReference>
<comment type="caution">
    <text evidence="4">The sequence shown here is derived from an EMBL/GenBank/DDBJ whole genome shotgun (WGS) entry which is preliminary data.</text>
</comment>
<feature type="domain" description="Adenylosuccinate lyase C-terminal" evidence="3">
    <location>
        <begin position="369"/>
        <end position="452"/>
    </location>
</feature>
<dbReference type="Pfam" id="PF00206">
    <property type="entry name" value="Lyase_1"/>
    <property type="match status" value="1"/>
</dbReference>
<sequence length="464" mass="49253">MTTLSGLTEQIYSDRDIMGLFSGPGTLRRMLAVEAALARAQARCGVIPDSAARCIDEVCHADDIDGILDLEQIAAASMLAGNIAIPFVKQLTAAVRQVDPEAARYVHWGATSQDILDTALVLQLQQTIAQLDQDIGSAQAACARLTAAHRDTLIVGRTWLQHALPTTFGLKTAGWLEALERSRQRLRQDAEQIALLQFGGAAGTLASLGDAAPAVAHAFAEELGLALPGMPWHTHRDRLANVAATLGVLTGTLGKIARDVSLMAQTEIAEVAEPGGPGRGGSSTMPHKRNPVGSAAILAAATRVPPLVSTVLSAMVQEHERALGGWQAEWDVLPQICALAGGALRHAVSMLDGLEVDAARMARNLDATNGLVLAEAYALALGSRIGRMQAHEVIERASQEAVRRRCTLKVAVQDALTQNEATRNLLSREELDRLSDPANYLGQATALSDRVLAEWQAKLGTEST</sequence>
<comment type="similarity">
    <text evidence="1">Belongs to the class-II fumarase/aspartase family.</text>
</comment>
<dbReference type="RefSeq" id="WP_061306374.1">
    <property type="nucleotide sequence ID" value="NZ_CADIJS010000006.1"/>
</dbReference>
<protein>
    <recommendedName>
        <fullName evidence="2">3-carboxy-cis,cis-muconate cycloisomerase</fullName>
        <ecNumber evidence="2">5.5.1.2</ecNumber>
    </recommendedName>
</protein>
<proteinExistence type="inferred from homology"/>
<dbReference type="EMBL" id="CADIJS010000006">
    <property type="protein sequence ID" value="CAB3737693.1"/>
    <property type="molecule type" value="Genomic_DNA"/>
</dbReference>
<gene>
    <name evidence="4" type="primary">pcaB</name>
    <name evidence="4" type="ORF">LMG1873_05410</name>
</gene>
<dbReference type="PRINTS" id="PR00149">
    <property type="entry name" value="FUMRATELYASE"/>
</dbReference>
<accession>A0ABN7F7J1</accession>
<evidence type="ECO:0000313" key="5">
    <source>
        <dbReference type="Proteomes" id="UP000494116"/>
    </source>
</evidence>
<dbReference type="InterPro" id="IPR019468">
    <property type="entry name" value="AdenyloSucc_lyase_C"/>
</dbReference>
<dbReference type="PROSITE" id="PS00163">
    <property type="entry name" value="FUMARATE_LYASES"/>
    <property type="match status" value="1"/>
</dbReference>
<dbReference type="CDD" id="cd01597">
    <property type="entry name" value="pCLME"/>
    <property type="match status" value="1"/>
</dbReference>
<dbReference type="Gene3D" id="1.20.200.10">
    <property type="entry name" value="Fumarase/aspartase (Central domain)"/>
    <property type="match status" value="1"/>
</dbReference>
<dbReference type="NCBIfam" id="NF006554">
    <property type="entry name" value="PRK09053.1"/>
    <property type="match status" value="1"/>
</dbReference>